<keyword evidence="2" id="KW-1185">Reference proteome</keyword>
<proteinExistence type="predicted"/>
<accession>T0QQ55</accession>
<dbReference type="VEuPathDB" id="FungiDB:SDRG_02173"/>
<dbReference type="RefSeq" id="XP_008605968.1">
    <property type="nucleotide sequence ID" value="XM_008607746.1"/>
</dbReference>
<evidence type="ECO:0000313" key="2">
    <source>
        <dbReference type="Proteomes" id="UP000030762"/>
    </source>
</evidence>
<sequence>MLLLHDALAHPKWVDHFVAKAHSTGAVLEDLQLEKLQDVLVASAGGDAKATTALTAASAGHILEGVYFAVAHMATLRETMWGGCDDEYRIFHKRRRSGATPRPFLCIARSPESRKTGLSRVDMVRAYGKPGRSAIVISAQVVHADRARHPLRWHYLCRRAATVAQSDLPPIVKLVDLTQWKRVLRVLDMDPTLRCTFLAKVAAYVLLLAQVPAPLVPMARTAIKRSTPSTPTRRLARPIKAMRMSPSKHGSKQILATRRLLITTTKAQRTTPAAALSCSSEQLASLLQTTIDGLHQMQTQLKLLTTTVLTTSVQPAMKTQRRRHSSCN</sequence>
<protein>
    <submittedName>
        <fullName evidence="1">Uncharacterized protein</fullName>
    </submittedName>
</protein>
<dbReference type="Proteomes" id="UP000030762">
    <property type="component" value="Unassembled WGS sequence"/>
</dbReference>
<dbReference type="EMBL" id="JH767136">
    <property type="protein sequence ID" value="EQC40269.1"/>
    <property type="molecule type" value="Genomic_DNA"/>
</dbReference>
<dbReference type="InParanoid" id="T0QQ55"/>
<evidence type="ECO:0000313" key="1">
    <source>
        <dbReference type="EMBL" id="EQC40269.1"/>
    </source>
</evidence>
<name>T0QQ55_SAPDV</name>
<dbReference type="OMA" id="LAHPKWV"/>
<organism evidence="1 2">
    <name type="scientific">Saprolegnia diclina (strain VS20)</name>
    <dbReference type="NCBI Taxonomy" id="1156394"/>
    <lineage>
        <taxon>Eukaryota</taxon>
        <taxon>Sar</taxon>
        <taxon>Stramenopiles</taxon>
        <taxon>Oomycota</taxon>
        <taxon>Saprolegniomycetes</taxon>
        <taxon>Saprolegniales</taxon>
        <taxon>Saprolegniaceae</taxon>
        <taxon>Saprolegnia</taxon>
    </lineage>
</organism>
<dbReference type="AlphaFoldDB" id="T0QQ55"/>
<dbReference type="OrthoDB" id="10445670at2759"/>
<gene>
    <name evidence="1" type="ORF">SDRG_02173</name>
</gene>
<reference evidence="1 2" key="1">
    <citation type="submission" date="2012-04" db="EMBL/GenBank/DDBJ databases">
        <title>The Genome Sequence of Saprolegnia declina VS20.</title>
        <authorList>
            <consortium name="The Broad Institute Genome Sequencing Platform"/>
            <person name="Russ C."/>
            <person name="Nusbaum C."/>
            <person name="Tyler B."/>
            <person name="van West P."/>
            <person name="Dieguez-Uribeondo J."/>
            <person name="de Bruijn I."/>
            <person name="Tripathy S."/>
            <person name="Jiang R."/>
            <person name="Young S.K."/>
            <person name="Zeng Q."/>
            <person name="Gargeya S."/>
            <person name="Fitzgerald M."/>
            <person name="Haas B."/>
            <person name="Abouelleil A."/>
            <person name="Alvarado L."/>
            <person name="Arachchi H.M."/>
            <person name="Berlin A."/>
            <person name="Chapman S.B."/>
            <person name="Goldberg J."/>
            <person name="Griggs A."/>
            <person name="Gujja S."/>
            <person name="Hansen M."/>
            <person name="Howarth C."/>
            <person name="Imamovic A."/>
            <person name="Larimer J."/>
            <person name="McCowen C."/>
            <person name="Montmayeur A."/>
            <person name="Murphy C."/>
            <person name="Neiman D."/>
            <person name="Pearson M."/>
            <person name="Priest M."/>
            <person name="Roberts A."/>
            <person name="Saif S."/>
            <person name="Shea T."/>
            <person name="Sisk P."/>
            <person name="Sykes S."/>
            <person name="Wortman J."/>
            <person name="Nusbaum C."/>
            <person name="Birren B."/>
        </authorList>
    </citation>
    <scope>NUCLEOTIDE SEQUENCE [LARGE SCALE GENOMIC DNA]</scope>
    <source>
        <strain evidence="1 2">VS20</strain>
    </source>
</reference>
<dbReference type="GeneID" id="19942900"/>